<gene>
    <name evidence="2" type="ORF">NB645_07400</name>
</gene>
<keyword evidence="3" id="KW-1185">Reference proteome</keyword>
<evidence type="ECO:0000256" key="1">
    <source>
        <dbReference type="SAM" id="MobiDB-lite"/>
    </source>
</evidence>
<feature type="region of interest" description="Disordered" evidence="1">
    <location>
        <begin position="1"/>
        <end position="30"/>
    </location>
</feature>
<dbReference type="RefSeq" id="WP_269264122.1">
    <property type="nucleotide sequence ID" value="NZ_CP098248.1"/>
</dbReference>
<evidence type="ECO:0000313" key="2">
    <source>
        <dbReference type="EMBL" id="WAV96644.1"/>
    </source>
</evidence>
<dbReference type="Pfam" id="PF03993">
    <property type="entry name" value="DUF349"/>
    <property type="match status" value="2"/>
</dbReference>
<dbReference type="InterPro" id="IPR007139">
    <property type="entry name" value="DUF349"/>
</dbReference>
<dbReference type="Proteomes" id="UP001164794">
    <property type="component" value="Chromosome"/>
</dbReference>
<evidence type="ECO:0000313" key="3">
    <source>
        <dbReference type="Proteomes" id="UP001164794"/>
    </source>
</evidence>
<name>A0ABY7JK44_9BURK</name>
<reference evidence="2" key="1">
    <citation type="journal article" date="2022" name="Front. Microbiol.">
        <title>New perspectives on an old grouping: The genomic and phenotypic variability of Oxalobacter formigenes and the implications for calcium oxalate stone prevention.</title>
        <authorList>
            <person name="Chmiel J.A."/>
            <person name="Carr C."/>
            <person name="Stuivenberg G.A."/>
            <person name="Venema R."/>
            <person name="Chanyi R.M."/>
            <person name="Al K.F."/>
            <person name="Giguere D."/>
            <person name="Say H."/>
            <person name="Akouris P.P."/>
            <person name="Dominguez Romero S.A."/>
            <person name="Kwong A."/>
            <person name="Tai V."/>
            <person name="Koval S.F."/>
            <person name="Razvi H."/>
            <person name="Bjazevic J."/>
            <person name="Burton J.P."/>
        </authorList>
    </citation>
    <scope>NUCLEOTIDE SEQUENCE</scope>
    <source>
        <strain evidence="2">HOxNP-1</strain>
    </source>
</reference>
<accession>A0ABY7JK44</accession>
<protein>
    <submittedName>
        <fullName evidence="2">DUF349 domain-containing protein</fullName>
    </submittedName>
</protein>
<sequence>MLNFLSHIFGKKHPDDKATQPERKKDASVSQDAKLEALKVAEQLPDDESVVVDFVMRCRFADARYVAAQKIHSRQVLEQVRSAMQKTDRRVYRLMQVRLNEMTRSDVLATRVGLLVGKASALAEEPALTPNLVAELDREWQTVTENDADRLPFGLKSRFESLRAQLESRLSAQLVLQREVKTAYAELSELDGNPVMTPSERSARLQDFAGKLKEWKTSPEQFSLPRQLLADFETKLTALADLSEHFRKEYEAQELRMKWLHETEQSDFSRLDESELKKQWAELPAVRNKERLAELDERFHAILVQLAVVESSIIDSFPKLELSPSEAKEYFGKHLGALRQAVESGAVQDAVIHDDALRQLETDVLDAGDEQLVQLEHFRAELRRLQGWAKWSGQLSREKLIRFMQELPEQELEIGMLAETVVQAREQWKSLNAVSGMATREQWTQFDDACNRAYEPVLEHARKQASEREKNIIRAESIIENVRAFAHHFESDLADVTARHEQFDWKPVISFYRQTMQLWRQLGMVGRKEKKRLDETFSSVIQPVREKLYAQTQLEIGRRQQLIEEVERIDPAHKDVGRMLHAVQDKWQICARAFPLDNREDKKLWARFREVCERVHACRVEKNRINDLERQQHLRQKEKICAELESMNACDKPGEIEHRLEELLNQWKNVGHVPRDAASEIQNRLDDAVALCRNRIRQLKSERMSELLKGFHDKFVLCCSLEKRIADFCVETENGLIDTVSEDEEFETAWKSLPALPEKMESVLSRRFYNGLKAMAGRNLAYGKRLLENVSSMKENILRFEILYGLESPDYLENERLKKQMEMLQEALGGSETLKPVDVSRQLLELPALADGEDIDRINRLIMKLNEPG</sequence>
<feature type="compositionally biased region" description="Basic and acidic residues" evidence="1">
    <location>
        <begin position="12"/>
        <end position="30"/>
    </location>
</feature>
<proteinExistence type="predicted"/>
<organism evidence="2 3">
    <name type="scientific">Oxalobacter aliiformigenes</name>
    <dbReference type="NCBI Taxonomy" id="2946593"/>
    <lineage>
        <taxon>Bacteria</taxon>
        <taxon>Pseudomonadati</taxon>
        <taxon>Pseudomonadota</taxon>
        <taxon>Betaproteobacteria</taxon>
        <taxon>Burkholderiales</taxon>
        <taxon>Oxalobacteraceae</taxon>
        <taxon>Oxalobacter</taxon>
    </lineage>
</organism>
<dbReference type="EMBL" id="CP098248">
    <property type="protein sequence ID" value="WAV96644.1"/>
    <property type="molecule type" value="Genomic_DNA"/>
</dbReference>